<evidence type="ECO:0000313" key="1">
    <source>
        <dbReference type="EMBL" id="KGO68455.1"/>
    </source>
</evidence>
<dbReference type="EMBL" id="JQGA01001201">
    <property type="protein sequence ID" value="KGO68455.1"/>
    <property type="molecule type" value="Genomic_DNA"/>
</dbReference>
<protein>
    <submittedName>
        <fullName evidence="1">Uncharacterized protein</fullName>
    </submittedName>
</protein>
<accession>A0A0A2KVR5</accession>
<dbReference type="HOGENOM" id="CLU_3320211_0_0_1"/>
<dbReference type="OrthoDB" id="10553352at2759"/>
<dbReference type="Proteomes" id="UP000030104">
    <property type="component" value="Unassembled WGS sequence"/>
</dbReference>
<name>A0A0A2KVR5_PENIT</name>
<proteinExistence type="predicted"/>
<gene>
    <name evidence="1" type="ORF">PITC_070800</name>
</gene>
<sequence>MDRRGYHAGWEACLYVDWDSTLFPIPRFQGLSRFRRGEP</sequence>
<keyword evidence="2" id="KW-1185">Reference proteome</keyword>
<organism evidence="1 2">
    <name type="scientific">Penicillium italicum</name>
    <name type="common">Blue mold</name>
    <dbReference type="NCBI Taxonomy" id="40296"/>
    <lineage>
        <taxon>Eukaryota</taxon>
        <taxon>Fungi</taxon>
        <taxon>Dikarya</taxon>
        <taxon>Ascomycota</taxon>
        <taxon>Pezizomycotina</taxon>
        <taxon>Eurotiomycetes</taxon>
        <taxon>Eurotiomycetidae</taxon>
        <taxon>Eurotiales</taxon>
        <taxon>Aspergillaceae</taxon>
        <taxon>Penicillium</taxon>
    </lineage>
</organism>
<comment type="caution">
    <text evidence="1">The sequence shown here is derived from an EMBL/GenBank/DDBJ whole genome shotgun (WGS) entry which is preliminary data.</text>
</comment>
<reference evidence="1 2" key="1">
    <citation type="journal article" date="2015" name="Mol. Plant Microbe Interact.">
        <title>Genome, transcriptome, and functional analyses of Penicillium expansum provide new insights into secondary metabolism and pathogenicity.</title>
        <authorList>
            <person name="Ballester A.R."/>
            <person name="Marcet-Houben M."/>
            <person name="Levin E."/>
            <person name="Sela N."/>
            <person name="Selma-Lazaro C."/>
            <person name="Carmona L."/>
            <person name="Wisniewski M."/>
            <person name="Droby S."/>
            <person name="Gonzalez-Candelas L."/>
            <person name="Gabaldon T."/>
        </authorList>
    </citation>
    <scope>NUCLEOTIDE SEQUENCE [LARGE SCALE GENOMIC DNA]</scope>
    <source>
        <strain evidence="1 2">PHI-1</strain>
    </source>
</reference>
<evidence type="ECO:0000313" key="2">
    <source>
        <dbReference type="Proteomes" id="UP000030104"/>
    </source>
</evidence>
<dbReference type="AlphaFoldDB" id="A0A0A2KVR5"/>